<evidence type="ECO:0000256" key="1">
    <source>
        <dbReference type="ARBA" id="ARBA00004167"/>
    </source>
</evidence>
<evidence type="ECO:0000313" key="9">
    <source>
        <dbReference type="EMBL" id="WXB77137.1"/>
    </source>
</evidence>
<keyword evidence="10" id="KW-1185">Reference proteome</keyword>
<feature type="compositionally biased region" description="Low complexity" evidence="8">
    <location>
        <begin position="95"/>
        <end position="118"/>
    </location>
</feature>
<keyword evidence="3" id="KW-0812">Transmembrane</keyword>
<evidence type="ECO:0000256" key="3">
    <source>
        <dbReference type="ARBA" id="ARBA00022692"/>
    </source>
</evidence>
<evidence type="ECO:0000256" key="2">
    <source>
        <dbReference type="ARBA" id="ARBA00022448"/>
    </source>
</evidence>
<evidence type="ECO:0000256" key="4">
    <source>
        <dbReference type="ARBA" id="ARBA00022927"/>
    </source>
</evidence>
<reference evidence="9 10" key="1">
    <citation type="submission" date="2024-02" db="EMBL/GenBank/DDBJ databases">
        <title>Janibacter sp. nov., isolated from gut of marine sandworm.</title>
        <authorList>
            <person name="Kim B."/>
            <person name="Jun M.O."/>
            <person name="Shin N.-R."/>
        </authorList>
    </citation>
    <scope>NUCLEOTIDE SEQUENCE [LARGE SCALE GENOMIC DNA]</scope>
    <source>
        <strain evidence="9 10">A1S7</strain>
    </source>
</reference>
<comment type="subcellular location">
    <subcellularLocation>
        <location evidence="1">Membrane</location>
        <topology evidence="1">Single-pass membrane protein</topology>
    </subcellularLocation>
</comment>
<keyword evidence="6" id="KW-0811">Translocation</keyword>
<evidence type="ECO:0000256" key="7">
    <source>
        <dbReference type="ARBA" id="ARBA00023136"/>
    </source>
</evidence>
<dbReference type="RefSeq" id="WP_338750746.1">
    <property type="nucleotide sequence ID" value="NZ_CP144913.1"/>
</dbReference>
<keyword evidence="4" id="KW-0653">Protein transport</keyword>
<evidence type="ECO:0000256" key="6">
    <source>
        <dbReference type="ARBA" id="ARBA00023010"/>
    </source>
</evidence>
<proteinExistence type="predicted"/>
<organism evidence="9 10">
    <name type="scientific">Janibacter alittae</name>
    <dbReference type="NCBI Taxonomy" id="3115209"/>
    <lineage>
        <taxon>Bacteria</taxon>
        <taxon>Bacillati</taxon>
        <taxon>Actinomycetota</taxon>
        <taxon>Actinomycetes</taxon>
        <taxon>Micrococcales</taxon>
        <taxon>Intrasporangiaceae</taxon>
        <taxon>Janibacter</taxon>
    </lineage>
</organism>
<sequence>MPVNGWEFVLLIVLAFIILGPQRMPEYAAKLARFVVQLRRMANDAKVQLKDQMGPEYEDLDWRQYDPRQYDPRRIVKQALMEPLEDAFSLEDKPASTSAAATQDTADATDATDTLTTTPDGVPWDPEAT</sequence>
<dbReference type="EMBL" id="CP144913">
    <property type="protein sequence ID" value="WXB77137.1"/>
    <property type="molecule type" value="Genomic_DNA"/>
</dbReference>
<dbReference type="Proteomes" id="UP001382727">
    <property type="component" value="Chromosome"/>
</dbReference>
<keyword evidence="5" id="KW-1133">Transmembrane helix</keyword>
<evidence type="ECO:0000313" key="10">
    <source>
        <dbReference type="Proteomes" id="UP001382727"/>
    </source>
</evidence>
<protein>
    <submittedName>
        <fullName evidence="9">Preprotein translocase subunit TatA</fullName>
    </submittedName>
</protein>
<keyword evidence="7" id="KW-0472">Membrane</keyword>
<gene>
    <name evidence="9" type="ORF">V1351_03480</name>
</gene>
<accession>A0ABZ2MJB2</accession>
<keyword evidence="2" id="KW-0813">Transport</keyword>
<dbReference type="Pfam" id="PF02416">
    <property type="entry name" value="TatA_B_E"/>
    <property type="match status" value="1"/>
</dbReference>
<dbReference type="InterPro" id="IPR003369">
    <property type="entry name" value="TatA/B/E"/>
</dbReference>
<name>A0ABZ2MJB2_9MICO</name>
<dbReference type="Gene3D" id="1.20.5.3310">
    <property type="match status" value="1"/>
</dbReference>
<feature type="region of interest" description="Disordered" evidence="8">
    <location>
        <begin position="88"/>
        <end position="129"/>
    </location>
</feature>
<evidence type="ECO:0000256" key="8">
    <source>
        <dbReference type="SAM" id="MobiDB-lite"/>
    </source>
</evidence>
<evidence type="ECO:0000256" key="5">
    <source>
        <dbReference type="ARBA" id="ARBA00022989"/>
    </source>
</evidence>